<sequence>MDINTIGIDIAKRTFQIHGVDRNGKTVLKKKVSRDQVLSFMVKLPKCLIGIEACGGANYWARELIKLGHEVRLIAPQFVNHMLRLIRMIRQMQKLYVKLLQDLI</sequence>
<dbReference type="InterPro" id="IPR047650">
    <property type="entry name" value="Transpos_IS110"/>
</dbReference>
<evidence type="ECO:0000313" key="2">
    <source>
        <dbReference type="Proteomes" id="UP001642485"/>
    </source>
</evidence>
<dbReference type="Proteomes" id="UP001642485">
    <property type="component" value="Chromosome"/>
</dbReference>
<proteinExistence type="predicted"/>
<dbReference type="PANTHER" id="PTHR33055">
    <property type="entry name" value="TRANSPOSASE FOR INSERTION SEQUENCE ELEMENT IS1111A"/>
    <property type="match status" value="1"/>
</dbReference>
<evidence type="ECO:0000313" key="1">
    <source>
        <dbReference type="EMBL" id="CAK9120870.1"/>
    </source>
</evidence>
<keyword evidence="2" id="KW-1185">Reference proteome</keyword>
<name>A0ABM9NBJ4_RICHE</name>
<dbReference type="PANTHER" id="PTHR33055:SF3">
    <property type="entry name" value="PUTATIVE TRANSPOSASE FOR IS117-RELATED"/>
    <property type="match status" value="1"/>
</dbReference>
<accession>A0ABM9NBJ4</accession>
<dbReference type="EMBL" id="OZ018776">
    <property type="protein sequence ID" value="CAK9120870.1"/>
    <property type="molecule type" value="Genomic_DNA"/>
</dbReference>
<protein>
    <submittedName>
        <fullName evidence="1">Transposase</fullName>
    </submittedName>
</protein>
<reference evidence="1 2" key="1">
    <citation type="submission" date="2024-02" db="EMBL/GenBank/DDBJ databases">
        <authorList>
            <person name="Nijsse B."/>
            <person name="Sprong H."/>
        </authorList>
    </citation>
    <scope>NUCLEOTIDE SEQUENCE [LARGE SCALE GENOMIC DNA]</scope>
    <source>
        <strain evidence="1">OB144</strain>
    </source>
</reference>
<gene>
    <name evidence="1" type="ORF">OB144RH_03765</name>
</gene>
<organism evidence="1 2">
    <name type="scientific">Rickettsia helvetica</name>
    <dbReference type="NCBI Taxonomy" id="35789"/>
    <lineage>
        <taxon>Bacteria</taxon>
        <taxon>Pseudomonadati</taxon>
        <taxon>Pseudomonadota</taxon>
        <taxon>Alphaproteobacteria</taxon>
        <taxon>Rickettsiales</taxon>
        <taxon>Rickettsiaceae</taxon>
        <taxon>Rickettsieae</taxon>
        <taxon>Rickettsia</taxon>
        <taxon>spotted fever group</taxon>
    </lineage>
</organism>